<reference evidence="10" key="2">
    <citation type="journal article" date="2021" name="PeerJ">
        <title>Extensive microbial diversity within the chicken gut microbiome revealed by metagenomics and culture.</title>
        <authorList>
            <person name="Gilroy R."/>
            <person name="Ravi A."/>
            <person name="Getino M."/>
            <person name="Pursley I."/>
            <person name="Horton D.L."/>
            <person name="Alikhan N.F."/>
            <person name="Baker D."/>
            <person name="Gharbi K."/>
            <person name="Hall N."/>
            <person name="Watson M."/>
            <person name="Adriaenssens E.M."/>
            <person name="Foster-Nyarko E."/>
            <person name="Jarju S."/>
            <person name="Secka A."/>
            <person name="Antonio M."/>
            <person name="Oren A."/>
            <person name="Chaudhuri R.R."/>
            <person name="La Ragione R."/>
            <person name="Hildebrand F."/>
            <person name="Pallen M.J."/>
        </authorList>
    </citation>
    <scope>NUCLEOTIDE SEQUENCE</scope>
    <source>
        <strain evidence="10">ChiSjej3B21-11622</strain>
    </source>
</reference>
<dbReference type="GO" id="GO:0006281">
    <property type="term" value="P:DNA repair"/>
    <property type="evidence" value="ECO:0007669"/>
    <property type="project" value="InterPro"/>
</dbReference>
<dbReference type="GO" id="GO:0008409">
    <property type="term" value="F:5'-3' exonuclease activity"/>
    <property type="evidence" value="ECO:0007669"/>
    <property type="project" value="InterPro"/>
</dbReference>
<dbReference type="Pfam" id="PF02272">
    <property type="entry name" value="DHHA1"/>
    <property type="match status" value="1"/>
</dbReference>
<evidence type="ECO:0000259" key="7">
    <source>
        <dbReference type="Pfam" id="PF01368"/>
    </source>
</evidence>
<dbReference type="AlphaFoldDB" id="A0A9D1D1V7"/>
<evidence type="ECO:0000256" key="1">
    <source>
        <dbReference type="ARBA" id="ARBA00005915"/>
    </source>
</evidence>
<proteinExistence type="inferred from homology"/>
<feature type="domain" description="DDH" evidence="7">
    <location>
        <begin position="78"/>
        <end position="214"/>
    </location>
</feature>
<dbReference type="InterPro" id="IPR003156">
    <property type="entry name" value="DHHA1_dom"/>
</dbReference>
<feature type="domain" description="DHHA1" evidence="8">
    <location>
        <begin position="346"/>
        <end position="438"/>
    </location>
</feature>
<name>A0A9D1D1V7_9FIRM</name>
<dbReference type="GO" id="GO:0006310">
    <property type="term" value="P:DNA recombination"/>
    <property type="evidence" value="ECO:0007669"/>
    <property type="project" value="InterPro"/>
</dbReference>
<comment type="caution">
    <text evidence="10">The sequence shown here is derived from an EMBL/GenBank/DDBJ whole genome shotgun (WGS) entry which is preliminary data.</text>
</comment>
<evidence type="ECO:0000256" key="5">
    <source>
        <dbReference type="ARBA" id="ARBA00022839"/>
    </source>
</evidence>
<evidence type="ECO:0000256" key="6">
    <source>
        <dbReference type="SAM" id="Coils"/>
    </source>
</evidence>
<sequence length="578" mass="65381">MEEKWMVAAKKADFAKLAKEFGIDQVTARLIRNRDVVGEEAVRLYLNGSLQDLHSPHLLKDCDRTAAILQEKIRGERKIRIIGDYDIDGVNASYILYRGLARCGAQVDVDIPDRIRDGYGINEHLIEKAWEAGVDTILTCDNGIAAVSEIAHAKKLGMCVLVTDHHEPQQILPPADTIVNPKQEDCPYPYKNLCGAFVAYKLVEVLYERFQIPEEEALPLIENVAVATVGDVMDLTEENRIVVKEGLRRLKHTENLGMRALIEANGLKDAELSAYHIGFVLGPCINATGRLDTAKRALKLLLAKSEEEAHTLAEELKELNDERKDMTQIWLSKGLELIENTELKQDRVLVVYLPECHESLAGIIAGRIRERYYKPVFVLTDSEGFVKGSGRSIEAYNMFREMEKIQDVFTKFGGHPMAAGLSLEASRVDEFRRRINEAATLTEEELTPKILIDVAMPLDYIREELIAELSLLEPFGKANTKPVFADRKLEILDLRIIGKNRNVLKMQVKNGNGCVMDALYFGDIDRFRAYVEQKFGMEEAEKMFLGRSSGVRLSMTYYPSVNEFRGNRTLQIVIQNYQ</sequence>
<feature type="coiled-coil region" evidence="6">
    <location>
        <begin position="295"/>
        <end position="329"/>
    </location>
</feature>
<keyword evidence="5 10" id="KW-0269">Exonuclease</keyword>
<dbReference type="PANTHER" id="PTHR30255:SF2">
    <property type="entry name" value="SINGLE-STRANDED-DNA-SPECIFIC EXONUCLEASE RECJ"/>
    <property type="match status" value="1"/>
</dbReference>
<evidence type="ECO:0000256" key="3">
    <source>
        <dbReference type="ARBA" id="ARBA00022722"/>
    </source>
</evidence>
<evidence type="ECO:0000256" key="2">
    <source>
        <dbReference type="ARBA" id="ARBA00019841"/>
    </source>
</evidence>
<reference evidence="10" key="1">
    <citation type="submission" date="2020-10" db="EMBL/GenBank/DDBJ databases">
        <authorList>
            <person name="Gilroy R."/>
        </authorList>
    </citation>
    <scope>NUCLEOTIDE SEQUENCE</scope>
    <source>
        <strain evidence="10">ChiSjej3B21-11622</strain>
    </source>
</reference>
<dbReference type="Pfam" id="PF01368">
    <property type="entry name" value="DHH"/>
    <property type="match status" value="1"/>
</dbReference>
<dbReference type="NCBIfam" id="TIGR00644">
    <property type="entry name" value="recJ"/>
    <property type="match status" value="1"/>
</dbReference>
<dbReference type="EMBL" id="DVFT01000158">
    <property type="protein sequence ID" value="HIQ97023.1"/>
    <property type="molecule type" value="Genomic_DNA"/>
</dbReference>
<keyword evidence="4" id="KW-0378">Hydrolase</keyword>
<gene>
    <name evidence="10" type="primary">recJ</name>
    <name evidence="10" type="ORF">IAB26_10725</name>
</gene>
<dbReference type="InterPro" id="IPR004610">
    <property type="entry name" value="RecJ"/>
</dbReference>
<dbReference type="SUPFAM" id="SSF64182">
    <property type="entry name" value="DHH phosphoesterases"/>
    <property type="match status" value="1"/>
</dbReference>
<evidence type="ECO:0000259" key="9">
    <source>
        <dbReference type="Pfam" id="PF17768"/>
    </source>
</evidence>
<dbReference type="Pfam" id="PF17768">
    <property type="entry name" value="RecJ_OB"/>
    <property type="match status" value="1"/>
</dbReference>
<comment type="similarity">
    <text evidence="1">Belongs to the RecJ family.</text>
</comment>
<dbReference type="Gene3D" id="3.10.310.30">
    <property type="match status" value="1"/>
</dbReference>
<feature type="domain" description="RecJ OB" evidence="9">
    <location>
        <begin position="452"/>
        <end position="575"/>
    </location>
</feature>
<evidence type="ECO:0000313" key="11">
    <source>
        <dbReference type="Proteomes" id="UP000886886"/>
    </source>
</evidence>
<dbReference type="InterPro" id="IPR001667">
    <property type="entry name" value="DDH_dom"/>
</dbReference>
<dbReference type="GO" id="GO:0003676">
    <property type="term" value="F:nucleic acid binding"/>
    <property type="evidence" value="ECO:0007669"/>
    <property type="project" value="InterPro"/>
</dbReference>
<protein>
    <recommendedName>
        <fullName evidence="2">Single-stranded-DNA-specific exonuclease RecJ</fullName>
    </recommendedName>
</protein>
<organism evidence="10 11">
    <name type="scientific">Candidatus Limivivens merdigallinarum</name>
    <dbReference type="NCBI Taxonomy" id="2840859"/>
    <lineage>
        <taxon>Bacteria</taxon>
        <taxon>Bacillati</taxon>
        <taxon>Bacillota</taxon>
        <taxon>Clostridia</taxon>
        <taxon>Lachnospirales</taxon>
        <taxon>Lachnospiraceae</taxon>
        <taxon>Lachnospiraceae incertae sedis</taxon>
        <taxon>Candidatus Limivivens</taxon>
    </lineage>
</organism>
<dbReference type="Proteomes" id="UP000886886">
    <property type="component" value="Unassembled WGS sequence"/>
</dbReference>
<evidence type="ECO:0000256" key="4">
    <source>
        <dbReference type="ARBA" id="ARBA00022801"/>
    </source>
</evidence>
<accession>A0A9D1D1V7</accession>
<dbReference type="InterPro" id="IPR051673">
    <property type="entry name" value="SSDNA_exonuclease_RecJ"/>
</dbReference>
<evidence type="ECO:0000259" key="8">
    <source>
        <dbReference type="Pfam" id="PF02272"/>
    </source>
</evidence>
<dbReference type="InterPro" id="IPR041122">
    <property type="entry name" value="RecJ_OB"/>
</dbReference>
<dbReference type="Gene3D" id="3.90.1640.30">
    <property type="match status" value="1"/>
</dbReference>
<keyword evidence="3" id="KW-0540">Nuclease</keyword>
<keyword evidence="6" id="KW-0175">Coiled coil</keyword>
<evidence type="ECO:0000313" key="10">
    <source>
        <dbReference type="EMBL" id="HIQ97023.1"/>
    </source>
</evidence>
<dbReference type="InterPro" id="IPR038763">
    <property type="entry name" value="DHH_sf"/>
</dbReference>
<dbReference type="PANTHER" id="PTHR30255">
    <property type="entry name" value="SINGLE-STRANDED-DNA-SPECIFIC EXONUCLEASE RECJ"/>
    <property type="match status" value="1"/>
</dbReference>